<keyword evidence="15" id="KW-1185">Reference proteome</keyword>
<evidence type="ECO:0000256" key="10">
    <source>
        <dbReference type="RuleBase" id="RU003355"/>
    </source>
</evidence>
<evidence type="ECO:0000259" key="13">
    <source>
        <dbReference type="Pfam" id="PF05922"/>
    </source>
</evidence>
<evidence type="ECO:0000256" key="5">
    <source>
        <dbReference type="ARBA" id="ARBA00022801"/>
    </source>
</evidence>
<dbReference type="InterPro" id="IPR023827">
    <property type="entry name" value="Peptidase_S8_Asp-AS"/>
</dbReference>
<sequence>MEIHQKSLVIHFLAAFLYVSSSHLILAQSRLLPIIIDQVANATQMQTYIVHVQKPKGTKFLHFRDRVNWYTSFLPNSTLDSGEPRMLYAYRHVISGFAARLTPEEVEALEAMDGFVLAHPENEYVLTTTYTPKMLGLSQWEGGFWYPSTKGQGRVIGVIDSGIDPTHPSFQDDGMPPPPNYWSGSCYWGPPLCNNKLIGASAYWHGRTINPKDDNGHGTHVAGTAAGNFVEGAHVLGKANGTASGMAPRAHLAIYKVLHNYHGQTSGLDSDILKGIDQAIRDEVDILSMSLGSSRVPDYMNSVAKGSFAAITRGIVPCAAAANDGPMKSIMANDAPWILTVGASTVSRRIQAIVRLGNGMELHGESAYQPESFQSKQLPLVSPCDLLQTSDACGCNVSMANLGVRGKIVLCWKIVIDDVKRGSIVKNAGGAAMIVLNAWEDGETTGAEVPGLPASNVPYSASKEIVNYLGTTANPTATIIFNGTQFGARPTPAVASFSSRGPSLRNGGIIKPDIIAPGVNILAAWPWEVGPNPTGTSKTFDFLSGTSMATPHVSGVVALLKNTHPNWSPAAIKSALMTTANRLDDAGNPIADQFNDTAASVFAMGSGHINPAAANDPGLIYDLQFYDYVHYLCGLGYTDSQVSAIVRGRVYCAQVRQIRPEDLNYPSIMVNLGTSPSSTMTVRRTVTNVGDADSAYTIEVEEPEGVRVDVSPATLQFSQVDEKQSFDVTFSHKGYPQRSAGEILEGQLKWVSGKYLVRSPIAVTFL</sequence>
<dbReference type="Gene3D" id="3.50.30.30">
    <property type="match status" value="1"/>
</dbReference>
<dbReference type="PANTHER" id="PTHR10795">
    <property type="entry name" value="PROPROTEIN CONVERTASE SUBTILISIN/KEXIN"/>
    <property type="match status" value="1"/>
</dbReference>
<keyword evidence="3 9" id="KW-0645">Protease</keyword>
<dbReference type="PRINTS" id="PR00723">
    <property type="entry name" value="SUBTILISIN"/>
</dbReference>
<dbReference type="Gene3D" id="3.40.50.200">
    <property type="entry name" value="Peptidase S8/S53 domain"/>
    <property type="match status" value="1"/>
</dbReference>
<evidence type="ECO:0000256" key="2">
    <source>
        <dbReference type="ARBA" id="ARBA00011073"/>
    </source>
</evidence>
<dbReference type="Pfam" id="PF00082">
    <property type="entry name" value="Peptidase_S8"/>
    <property type="match status" value="1"/>
</dbReference>
<dbReference type="Pfam" id="PF17766">
    <property type="entry name" value="fn3_6"/>
    <property type="match status" value="1"/>
</dbReference>
<feature type="domain" description="Subtilisin-like protease fibronectin type-III" evidence="14">
    <location>
        <begin position="662"/>
        <end position="763"/>
    </location>
</feature>
<evidence type="ECO:0000259" key="11">
    <source>
        <dbReference type="Pfam" id="PF00082"/>
    </source>
</evidence>
<organism evidence="15 16">
    <name type="scientific">Elaeis guineensis var. tenera</name>
    <name type="common">Oil palm</name>
    <dbReference type="NCBI Taxonomy" id="51953"/>
    <lineage>
        <taxon>Eukaryota</taxon>
        <taxon>Viridiplantae</taxon>
        <taxon>Streptophyta</taxon>
        <taxon>Embryophyta</taxon>
        <taxon>Tracheophyta</taxon>
        <taxon>Spermatophyta</taxon>
        <taxon>Magnoliopsida</taxon>
        <taxon>Liliopsida</taxon>
        <taxon>Arecaceae</taxon>
        <taxon>Arecoideae</taxon>
        <taxon>Cocoseae</taxon>
        <taxon>Elaeidinae</taxon>
        <taxon>Elaeis</taxon>
    </lineage>
</organism>
<evidence type="ECO:0000256" key="6">
    <source>
        <dbReference type="ARBA" id="ARBA00022825"/>
    </source>
</evidence>
<dbReference type="SUPFAM" id="SSF52743">
    <property type="entry name" value="Subtilisin-like"/>
    <property type="match status" value="1"/>
</dbReference>
<reference evidence="16" key="1">
    <citation type="submission" date="2025-08" db="UniProtKB">
        <authorList>
            <consortium name="RefSeq"/>
        </authorList>
    </citation>
    <scope>IDENTIFICATION</scope>
</reference>
<dbReference type="InterPro" id="IPR023828">
    <property type="entry name" value="Peptidase_S8_Ser-AS"/>
</dbReference>
<dbReference type="CDD" id="cd04852">
    <property type="entry name" value="Peptidases_S8_3"/>
    <property type="match status" value="1"/>
</dbReference>
<evidence type="ECO:0000313" key="16">
    <source>
        <dbReference type="RefSeq" id="XP_010919953.1"/>
    </source>
</evidence>
<dbReference type="InterPro" id="IPR003137">
    <property type="entry name" value="PA_domain"/>
</dbReference>
<dbReference type="PROSITE" id="PS51892">
    <property type="entry name" value="SUBTILASE"/>
    <property type="match status" value="1"/>
</dbReference>
<dbReference type="InterPro" id="IPR041469">
    <property type="entry name" value="Subtilisin-like_FN3"/>
</dbReference>
<dbReference type="Gene3D" id="3.30.70.80">
    <property type="entry name" value="Peptidase S8 propeptide/proteinase inhibitor I9"/>
    <property type="match status" value="1"/>
</dbReference>
<proteinExistence type="inferred from homology"/>
<feature type="domain" description="PA" evidence="12">
    <location>
        <begin position="378"/>
        <end position="463"/>
    </location>
</feature>
<comment type="subcellular location">
    <subcellularLocation>
        <location evidence="1">Secreted</location>
    </subcellularLocation>
</comment>
<evidence type="ECO:0000256" key="9">
    <source>
        <dbReference type="PROSITE-ProRule" id="PRU01240"/>
    </source>
</evidence>
<dbReference type="GO" id="GO:0004252">
    <property type="term" value="F:serine-type endopeptidase activity"/>
    <property type="evidence" value="ECO:0007669"/>
    <property type="project" value="UniProtKB-UniRule"/>
</dbReference>
<evidence type="ECO:0000256" key="1">
    <source>
        <dbReference type="ARBA" id="ARBA00004613"/>
    </source>
</evidence>
<dbReference type="GO" id="GO:0005576">
    <property type="term" value="C:extracellular region"/>
    <property type="evidence" value="ECO:0007669"/>
    <property type="project" value="UniProtKB-SubCell"/>
</dbReference>
<evidence type="ECO:0000259" key="14">
    <source>
        <dbReference type="Pfam" id="PF17766"/>
    </source>
</evidence>
<evidence type="ECO:0000256" key="4">
    <source>
        <dbReference type="ARBA" id="ARBA00022729"/>
    </source>
</evidence>
<feature type="active site" description="Charge relay system" evidence="8 9">
    <location>
        <position position="217"/>
    </location>
</feature>
<dbReference type="PROSITE" id="PS00138">
    <property type="entry name" value="SUBTILASE_SER"/>
    <property type="match status" value="1"/>
</dbReference>
<keyword evidence="6 9" id="KW-0720">Serine protease</keyword>
<dbReference type="InterPro" id="IPR015500">
    <property type="entry name" value="Peptidase_S8_subtilisin-rel"/>
</dbReference>
<feature type="domain" description="Peptidase S8/S53" evidence="11">
    <location>
        <begin position="151"/>
        <end position="586"/>
    </location>
</feature>
<name>A0A6I9R5F1_ELAGV</name>
<keyword evidence="5 9" id="KW-0378">Hydrolase</keyword>
<feature type="domain" description="Inhibitor I9" evidence="13">
    <location>
        <begin position="47"/>
        <end position="124"/>
    </location>
</feature>
<dbReference type="OrthoDB" id="10256524at2759"/>
<feature type="active site" description="Charge relay system" evidence="8 9">
    <location>
        <position position="547"/>
    </location>
</feature>
<dbReference type="InterPro" id="IPR010259">
    <property type="entry name" value="S8pro/Inhibitor_I9"/>
</dbReference>
<accession>A0A6I9R5F1</accession>
<dbReference type="InParanoid" id="A0A6I9R5F1"/>
<dbReference type="GO" id="GO:0006508">
    <property type="term" value="P:proteolysis"/>
    <property type="evidence" value="ECO:0007669"/>
    <property type="project" value="UniProtKB-KW"/>
</dbReference>
<dbReference type="InterPro" id="IPR045051">
    <property type="entry name" value="SBT"/>
</dbReference>
<dbReference type="Proteomes" id="UP000504607">
    <property type="component" value="Chromosome 4"/>
</dbReference>
<comment type="similarity">
    <text evidence="2 9 10">Belongs to the peptidase S8 family.</text>
</comment>
<evidence type="ECO:0000256" key="7">
    <source>
        <dbReference type="ARBA" id="ARBA00023180"/>
    </source>
</evidence>
<dbReference type="Pfam" id="PF02225">
    <property type="entry name" value="PA"/>
    <property type="match status" value="1"/>
</dbReference>
<dbReference type="FunFam" id="2.60.40.2310:FF:000001">
    <property type="entry name" value="Subtilisin-like protease SBT1.5"/>
    <property type="match status" value="1"/>
</dbReference>
<dbReference type="GeneID" id="105043923"/>
<evidence type="ECO:0000313" key="15">
    <source>
        <dbReference type="Proteomes" id="UP000504607"/>
    </source>
</evidence>
<dbReference type="KEGG" id="egu:105043923"/>
<dbReference type="Pfam" id="PF05922">
    <property type="entry name" value="Inhibitor_I9"/>
    <property type="match status" value="1"/>
</dbReference>
<protein>
    <submittedName>
        <fullName evidence="16">Subtilisin-like protease SBT1.7</fullName>
    </submittedName>
</protein>
<dbReference type="InterPro" id="IPR037045">
    <property type="entry name" value="S8pro/Inhibitor_I9_sf"/>
</dbReference>
<dbReference type="InterPro" id="IPR034197">
    <property type="entry name" value="Peptidases_S8_3"/>
</dbReference>
<keyword evidence="4" id="KW-0732">Signal</keyword>
<feature type="active site" description="Charge relay system" evidence="8 9">
    <location>
        <position position="160"/>
    </location>
</feature>
<dbReference type="CDD" id="cd02120">
    <property type="entry name" value="PA_subtilisin_like"/>
    <property type="match status" value="1"/>
</dbReference>
<dbReference type="AlphaFoldDB" id="A0A6I9R5F1"/>
<dbReference type="PROSITE" id="PS00137">
    <property type="entry name" value="SUBTILASE_HIS"/>
    <property type="match status" value="1"/>
</dbReference>
<evidence type="ECO:0000256" key="8">
    <source>
        <dbReference type="PIRSR" id="PIRSR615500-1"/>
    </source>
</evidence>
<dbReference type="InterPro" id="IPR022398">
    <property type="entry name" value="Peptidase_S8_His-AS"/>
</dbReference>
<dbReference type="Gene3D" id="2.60.40.2310">
    <property type="match status" value="1"/>
</dbReference>
<dbReference type="PROSITE" id="PS00136">
    <property type="entry name" value="SUBTILASE_ASP"/>
    <property type="match status" value="1"/>
</dbReference>
<dbReference type="RefSeq" id="XP_010919953.1">
    <property type="nucleotide sequence ID" value="XM_010921651.1"/>
</dbReference>
<dbReference type="InterPro" id="IPR000209">
    <property type="entry name" value="Peptidase_S8/S53_dom"/>
</dbReference>
<evidence type="ECO:0000259" key="12">
    <source>
        <dbReference type="Pfam" id="PF02225"/>
    </source>
</evidence>
<gene>
    <name evidence="16" type="primary">LOC105043923</name>
</gene>
<keyword evidence="7" id="KW-0325">Glycoprotein</keyword>
<evidence type="ECO:0000256" key="3">
    <source>
        <dbReference type="ARBA" id="ARBA00022670"/>
    </source>
</evidence>
<dbReference type="InterPro" id="IPR036852">
    <property type="entry name" value="Peptidase_S8/S53_dom_sf"/>
</dbReference>